<protein>
    <submittedName>
        <fullName evidence="2">CYTH domain-containing protein</fullName>
    </submittedName>
</protein>
<dbReference type="RefSeq" id="WP_194425361.1">
    <property type="nucleotide sequence ID" value="NZ_BAAAPT010000002.1"/>
</dbReference>
<dbReference type="CDD" id="cd07374">
    <property type="entry name" value="CYTH-like_Pase"/>
    <property type="match status" value="1"/>
</dbReference>
<dbReference type="Pfam" id="PF01928">
    <property type="entry name" value="CYTH"/>
    <property type="match status" value="1"/>
</dbReference>
<evidence type="ECO:0000259" key="1">
    <source>
        <dbReference type="PROSITE" id="PS51707"/>
    </source>
</evidence>
<keyword evidence="3" id="KW-1185">Reference proteome</keyword>
<accession>A0ABU5N956</accession>
<dbReference type="InterPro" id="IPR023577">
    <property type="entry name" value="CYTH_domain"/>
</dbReference>
<evidence type="ECO:0000313" key="3">
    <source>
        <dbReference type="Proteomes" id="UP001291912"/>
    </source>
</evidence>
<dbReference type="Gene3D" id="2.40.320.10">
    <property type="entry name" value="Hypothetical Protein Pfu-838710-001"/>
    <property type="match status" value="1"/>
</dbReference>
<proteinExistence type="predicted"/>
<gene>
    <name evidence="2" type="ORF">R2Q92_12310</name>
</gene>
<sequence length="204" mass="22120">MTEPQRTLEVEVKFDVEADVVVPDWSTVSGVASVTSGEHRTLDAVYFDTAEVELGRAGYALRRRTGGHDAGWHIKGPRRGAGREELGWPLGDGPVDGPPEVVRAALAHVTEAELTPLARIRNDRVAYEMLDAAGAVVAEFVDDHVRTRDERAGVERNWREWEVELGPAAPDDHEALFAEIARIAHAAGAIEATSDSKLARALGV</sequence>
<comment type="caution">
    <text evidence="2">The sequence shown here is derived from an EMBL/GenBank/DDBJ whole genome shotgun (WGS) entry which is preliminary data.</text>
</comment>
<dbReference type="PROSITE" id="PS51707">
    <property type="entry name" value="CYTH"/>
    <property type="match status" value="1"/>
</dbReference>
<dbReference type="SMART" id="SM01118">
    <property type="entry name" value="CYTH"/>
    <property type="match status" value="1"/>
</dbReference>
<name>A0ABU5N956_9MICO</name>
<dbReference type="Proteomes" id="UP001291912">
    <property type="component" value="Unassembled WGS sequence"/>
</dbReference>
<feature type="domain" description="CYTH" evidence="1">
    <location>
        <begin position="7"/>
        <end position="204"/>
    </location>
</feature>
<dbReference type="SUPFAM" id="SSF55154">
    <property type="entry name" value="CYTH-like phosphatases"/>
    <property type="match status" value="1"/>
</dbReference>
<evidence type="ECO:0000313" key="2">
    <source>
        <dbReference type="EMBL" id="MDZ8162619.1"/>
    </source>
</evidence>
<dbReference type="EMBL" id="JAWJYN010000002">
    <property type="protein sequence ID" value="MDZ8162619.1"/>
    <property type="molecule type" value="Genomic_DNA"/>
</dbReference>
<dbReference type="InterPro" id="IPR033469">
    <property type="entry name" value="CYTH-like_dom_sf"/>
</dbReference>
<reference evidence="2 3" key="1">
    <citation type="submission" date="2023-10" db="EMBL/GenBank/DDBJ databases">
        <title>Microbacterium xanthum sp. nov., isolated from seaweed.</title>
        <authorList>
            <person name="Lee S.D."/>
        </authorList>
    </citation>
    <scope>NUCLEOTIDE SEQUENCE [LARGE SCALE GENOMIC DNA]</scope>
    <source>
        <strain evidence="2 3">KCTC 19124</strain>
    </source>
</reference>
<organism evidence="2 3">
    <name type="scientific">Microbacterium aquimaris</name>
    <dbReference type="NCBI Taxonomy" id="459816"/>
    <lineage>
        <taxon>Bacteria</taxon>
        <taxon>Bacillati</taxon>
        <taxon>Actinomycetota</taxon>
        <taxon>Actinomycetes</taxon>
        <taxon>Micrococcales</taxon>
        <taxon>Microbacteriaceae</taxon>
        <taxon>Microbacterium</taxon>
    </lineage>
</organism>